<feature type="region of interest" description="Disordered" evidence="3">
    <location>
        <begin position="710"/>
        <end position="767"/>
    </location>
</feature>
<feature type="region of interest" description="Disordered" evidence="3">
    <location>
        <begin position="950"/>
        <end position="972"/>
    </location>
</feature>
<comment type="subcellular location">
    <subcellularLocation>
        <location evidence="1">Nucleus</location>
    </subcellularLocation>
</comment>
<dbReference type="AlphaFoldDB" id="A0AAQ4F5V2"/>
<proteinExistence type="predicted"/>
<evidence type="ECO:0000313" key="5">
    <source>
        <dbReference type="EMBL" id="KAK8782504.1"/>
    </source>
</evidence>
<dbReference type="GO" id="GO:0005634">
    <property type="term" value="C:nucleus"/>
    <property type="evidence" value="ECO:0007669"/>
    <property type="project" value="UniProtKB-SubCell"/>
</dbReference>
<keyword evidence="6" id="KW-1185">Reference proteome</keyword>
<evidence type="ECO:0000313" key="6">
    <source>
        <dbReference type="Proteomes" id="UP001321473"/>
    </source>
</evidence>
<feature type="compositionally biased region" description="Acidic residues" evidence="3">
    <location>
        <begin position="735"/>
        <end position="746"/>
    </location>
</feature>
<dbReference type="Pfam" id="PF13934">
    <property type="entry name" value="ELYS"/>
    <property type="match status" value="1"/>
</dbReference>
<feature type="compositionally biased region" description="Low complexity" evidence="3">
    <location>
        <begin position="555"/>
        <end position="565"/>
    </location>
</feature>
<comment type="caution">
    <text evidence="5">The sequence shown here is derived from an EMBL/GenBank/DDBJ whole genome shotgun (WGS) entry which is preliminary data.</text>
</comment>
<evidence type="ECO:0000259" key="4">
    <source>
        <dbReference type="Pfam" id="PF13934"/>
    </source>
</evidence>
<protein>
    <recommendedName>
        <fullName evidence="4">ELYS-like domain-containing protein</fullName>
    </recommendedName>
</protein>
<feature type="domain" description="ELYS-like" evidence="4">
    <location>
        <begin position="145"/>
        <end position="304"/>
    </location>
</feature>
<accession>A0AAQ4F5V2</accession>
<name>A0AAQ4F5V2_AMBAM</name>
<dbReference type="InterPro" id="IPR025151">
    <property type="entry name" value="ELYS_dom"/>
</dbReference>
<evidence type="ECO:0000256" key="2">
    <source>
        <dbReference type="ARBA" id="ARBA00023242"/>
    </source>
</evidence>
<feature type="region of interest" description="Disordered" evidence="3">
    <location>
        <begin position="510"/>
        <end position="677"/>
    </location>
</feature>
<evidence type="ECO:0000256" key="1">
    <source>
        <dbReference type="ARBA" id="ARBA00004123"/>
    </source>
</evidence>
<gene>
    <name evidence="5" type="ORF">V5799_016155</name>
</gene>
<reference evidence="5 6" key="1">
    <citation type="journal article" date="2023" name="Arcadia Sci">
        <title>De novo assembly of a long-read Amblyomma americanum tick genome.</title>
        <authorList>
            <person name="Chou S."/>
            <person name="Poskanzer K.E."/>
            <person name="Rollins M."/>
            <person name="Thuy-Boun P.S."/>
        </authorList>
    </citation>
    <scope>NUCLEOTIDE SEQUENCE [LARGE SCALE GENOMIC DNA]</scope>
    <source>
        <strain evidence="5">F_SG_1</strain>
        <tissue evidence="5">Salivary glands</tissue>
    </source>
</reference>
<feature type="compositionally biased region" description="Low complexity" evidence="3">
    <location>
        <begin position="644"/>
        <end position="657"/>
    </location>
</feature>
<dbReference type="Gene3D" id="2.160.20.80">
    <property type="entry name" value="E3 ubiquitin-protein ligase SopA"/>
    <property type="match status" value="1"/>
</dbReference>
<evidence type="ECO:0000256" key="3">
    <source>
        <dbReference type="SAM" id="MobiDB-lite"/>
    </source>
</evidence>
<dbReference type="Proteomes" id="UP001321473">
    <property type="component" value="Unassembled WGS sequence"/>
</dbReference>
<dbReference type="EMBL" id="JARKHS020006596">
    <property type="protein sequence ID" value="KAK8782504.1"/>
    <property type="molecule type" value="Genomic_DNA"/>
</dbReference>
<sequence>MEELRIFHRLLGKARGMQMVNPWLVAVWHDVVGLPLRHLSPLLFLLQSGLQPDHRVREGSLVYPCTTFKTWCQQAKSDKGRKMLVDIVLVEAALGDAADPGRPLQDSSPCPSIYLIPGHQPSTPLVIYFQRHISAIIVNDCEPLKETLHCFLSPIDLSTDVPSLVQDIWHLDRGNHEEGVECQLQAQQQLSAALRLLLGALLASAVCLLHQCQPPLGVRCLAYLQVASALEKMTLNLDVLLATCRVIDALQMVRKHGYLPGLEQLLGCVMALARKLKVWEAHAKLELLLQVPLSVAEEDQLVSCFCDLVDPTWTYHVVQDFLQCGRPHAALSLTGCIQEQFRERRTQQSYLPEVRRKVSATKVLVQSFMRSMPPPASQLNTAALRRNESGAPVQYPGSVTTLVLHKSTTPRLTTQVTSVSVTIDAAEVSKPPAMPSAPDNVAESESYASMYTPAVSHYTQQSRLKEDVASILSTPSVVLWDSHPRVTTSATRPSKSILASILERRPVDLPPVVATPVPPRGSGEKHAGAFLTPTELGEDVQPTPADPSDRRRRFAFSNSNSSQASHELDTAGQSLGDSFMPSPPVEQGSCSNETEIFSDRSSHFVTPMDSDSDDSGTDLHGSTPRPFNSPQPTPEQPGLNLQHPSSLQPAPSAQSRSSDPDTDGEKAAGPGSSQTSFLERKALLPEFLIQEAARCLYLPTAGISTATRPVQPEAKESLPQPASAGAVPSLAESVEMSDEEDLDETPLMDSYESTVPESKSRPHCPLHGADLSSGPVVTAPEEEMALPSWAAAAAHFLTAQFSTAQFCTAQVSTAQVSTAQFGTAQFGTAQFGTAHVCTAHVSNSDVGTPDVGATNFGTAKFSTAYFCTTHVRIAQVSTSQFRMPAEAEEATPFAATDGTELVEDPQIRACSQASAVTLRLPAFAASREQQTPEEEDEPVIEQHAIIISAFEAPEREKEEEEEDGVILSDTSS</sequence>
<keyword evidence="2" id="KW-0539">Nucleus</keyword>
<organism evidence="5 6">
    <name type="scientific">Amblyomma americanum</name>
    <name type="common">Lone star tick</name>
    <dbReference type="NCBI Taxonomy" id="6943"/>
    <lineage>
        <taxon>Eukaryota</taxon>
        <taxon>Metazoa</taxon>
        <taxon>Ecdysozoa</taxon>
        <taxon>Arthropoda</taxon>
        <taxon>Chelicerata</taxon>
        <taxon>Arachnida</taxon>
        <taxon>Acari</taxon>
        <taxon>Parasitiformes</taxon>
        <taxon>Ixodida</taxon>
        <taxon>Ixodoidea</taxon>
        <taxon>Ixodidae</taxon>
        <taxon>Amblyomminae</taxon>
        <taxon>Amblyomma</taxon>
    </lineage>
</organism>